<reference evidence="3 4" key="1">
    <citation type="submission" date="2017-10" db="EMBL/GenBank/DDBJ databases">
        <title>Draft genome of Longibacter Salinarum.</title>
        <authorList>
            <person name="Goh K.M."/>
            <person name="Shamsir M.S."/>
            <person name="Lim S.W."/>
        </authorList>
    </citation>
    <scope>NUCLEOTIDE SEQUENCE [LARGE SCALE GENOMIC DNA]</scope>
    <source>
        <strain evidence="3 4">KCTC 52045</strain>
    </source>
</reference>
<evidence type="ECO:0000256" key="1">
    <source>
        <dbReference type="SAM" id="Phobius"/>
    </source>
</evidence>
<organism evidence="3 4">
    <name type="scientific">Longibacter salinarum</name>
    <dbReference type="NCBI Taxonomy" id="1850348"/>
    <lineage>
        <taxon>Bacteria</taxon>
        <taxon>Pseudomonadati</taxon>
        <taxon>Rhodothermota</taxon>
        <taxon>Rhodothermia</taxon>
        <taxon>Rhodothermales</taxon>
        <taxon>Salisaetaceae</taxon>
        <taxon>Longibacter</taxon>
    </lineage>
</organism>
<dbReference type="PANTHER" id="PTHR14969:SF13">
    <property type="entry name" value="AT30094P"/>
    <property type="match status" value="1"/>
</dbReference>
<feature type="transmembrane region" description="Helical" evidence="1">
    <location>
        <begin position="192"/>
        <end position="214"/>
    </location>
</feature>
<feature type="domain" description="Phosphatidic acid phosphatase type 2/haloperoxidase" evidence="2">
    <location>
        <begin position="125"/>
        <end position="235"/>
    </location>
</feature>
<evidence type="ECO:0000313" key="4">
    <source>
        <dbReference type="Proteomes" id="UP000220102"/>
    </source>
</evidence>
<dbReference type="RefSeq" id="WP_098077204.1">
    <property type="nucleotide sequence ID" value="NZ_PDEQ01000007.1"/>
</dbReference>
<dbReference type="Gene3D" id="1.20.144.10">
    <property type="entry name" value="Phosphatidic acid phosphatase type 2/haloperoxidase"/>
    <property type="match status" value="1"/>
</dbReference>
<feature type="transmembrane region" description="Helical" evidence="1">
    <location>
        <begin position="122"/>
        <end position="143"/>
    </location>
</feature>
<dbReference type="Pfam" id="PF01569">
    <property type="entry name" value="PAP2"/>
    <property type="match status" value="1"/>
</dbReference>
<keyword evidence="1" id="KW-1133">Transmembrane helix</keyword>
<accession>A0A2A8CVF0</accession>
<dbReference type="Proteomes" id="UP000220102">
    <property type="component" value="Unassembled WGS sequence"/>
</dbReference>
<dbReference type="EMBL" id="PDEQ01000007">
    <property type="protein sequence ID" value="PEN12685.1"/>
    <property type="molecule type" value="Genomic_DNA"/>
</dbReference>
<keyword evidence="1" id="KW-0472">Membrane</keyword>
<comment type="caution">
    <text evidence="3">The sequence shown here is derived from an EMBL/GenBank/DDBJ whole genome shotgun (WGS) entry which is preliminary data.</text>
</comment>
<dbReference type="InterPro" id="IPR000326">
    <property type="entry name" value="PAP2/HPO"/>
</dbReference>
<feature type="transmembrane region" description="Helical" evidence="1">
    <location>
        <begin position="32"/>
        <end position="52"/>
    </location>
</feature>
<gene>
    <name evidence="3" type="ORF">CRI94_13375</name>
</gene>
<proteinExistence type="predicted"/>
<dbReference type="SMART" id="SM00014">
    <property type="entry name" value="acidPPc"/>
    <property type="match status" value="1"/>
</dbReference>
<feature type="transmembrane region" description="Helical" evidence="1">
    <location>
        <begin position="220"/>
        <end position="238"/>
    </location>
</feature>
<feature type="transmembrane region" description="Helical" evidence="1">
    <location>
        <begin position="93"/>
        <end position="115"/>
    </location>
</feature>
<name>A0A2A8CVF0_9BACT</name>
<evidence type="ECO:0000313" key="3">
    <source>
        <dbReference type="EMBL" id="PEN12685.1"/>
    </source>
</evidence>
<dbReference type="SUPFAM" id="SSF48317">
    <property type="entry name" value="Acid phosphatase/Vanadium-dependent haloperoxidase"/>
    <property type="match status" value="1"/>
</dbReference>
<dbReference type="InterPro" id="IPR036938">
    <property type="entry name" value="PAP2/HPO_sf"/>
</dbReference>
<keyword evidence="1" id="KW-0812">Transmembrane</keyword>
<evidence type="ECO:0000259" key="2">
    <source>
        <dbReference type="SMART" id="SM00014"/>
    </source>
</evidence>
<keyword evidence="4" id="KW-1185">Reference proteome</keyword>
<sequence>MKTDESRKQRSVRYWIRQLYNQLLALRERSEFLLLLAVAILAAGATGFAGVADAVVEGEARMVDRHILLAFRSASDLSDPLGGPAVEEAVRDLTALGSVLLTSLFTLLVVGFQFLDGRRRRAIFVLGSVLTGVGVIFALKLGFDRPRPDLVPHAMEALSPSFPSGHAATSAVVYLTLGALDAEALPRKRLKVFAMAIALLITIGVGFSRVYLGVHWPTDVLAGWTIGATWALASWLLARDFSRRGWIESGSRIIQRDP</sequence>
<dbReference type="AlphaFoldDB" id="A0A2A8CVF0"/>
<protein>
    <recommendedName>
        <fullName evidence="2">Phosphatidic acid phosphatase type 2/haloperoxidase domain-containing protein</fullName>
    </recommendedName>
</protein>
<dbReference type="PANTHER" id="PTHR14969">
    <property type="entry name" value="SPHINGOSINE-1-PHOSPHATE PHOSPHOHYDROLASE"/>
    <property type="match status" value="1"/>
</dbReference>
<dbReference type="OrthoDB" id="9789113at2"/>
<feature type="transmembrane region" description="Helical" evidence="1">
    <location>
        <begin position="163"/>
        <end position="180"/>
    </location>
</feature>
<dbReference type="CDD" id="cd03392">
    <property type="entry name" value="PAP2_like_2"/>
    <property type="match status" value="1"/>
</dbReference>